<evidence type="ECO:0000313" key="1">
    <source>
        <dbReference type="EMBL" id="BAG34893.1"/>
    </source>
</evidence>
<accession>B2R4U6</accession>
<dbReference type="AlphaFoldDB" id="B2R4U6"/>
<dbReference type="EMBL" id="AK311953">
    <property type="protein sequence ID" value="BAG34893.1"/>
    <property type="molecule type" value="mRNA"/>
</dbReference>
<name>B2R4U6_HUMAN</name>
<sequence length="137" mass="14308">MPRPRAHRCVWTRVAASRTGAPRSTTASCSASGRCAWASVWRCECCGRRAAGAAASAWASRAWTPRACPCPACRPSCAPTWRSRARRGRPCCLRAARSLGTWSASGWTAAAASSPRSTPAAGSCCVRACPSAPRSGP</sequence>
<dbReference type="IntAct" id="B2R4U6">
    <property type="interactions" value="1"/>
</dbReference>
<comment type="interaction">
    <interactant intactId="EBI-10175477">
        <id>B2R4U6</id>
    </interactant>
    <interactant intactId="EBI-748961">
        <id>O95273</id>
        <label>CCNDBP1</label>
    </interactant>
    <organismsDiffer>false</organismsDiffer>
    <experiments>3</experiments>
</comment>
<organism evidence="1">
    <name type="scientific">Homo sapiens</name>
    <name type="common">Human</name>
    <dbReference type="NCBI Taxonomy" id="9606"/>
    <lineage>
        <taxon>Eukaryota</taxon>
        <taxon>Metazoa</taxon>
        <taxon>Chordata</taxon>
        <taxon>Craniata</taxon>
        <taxon>Vertebrata</taxon>
        <taxon>Euteleostomi</taxon>
        <taxon>Mammalia</taxon>
        <taxon>Eutheria</taxon>
        <taxon>Euarchontoglires</taxon>
        <taxon>Primates</taxon>
        <taxon>Haplorrhini</taxon>
        <taxon>Catarrhini</taxon>
        <taxon>Hominidae</taxon>
        <taxon>Homo</taxon>
    </lineage>
</organism>
<proteinExistence type="evidence at protein level"/>
<protein>
    <submittedName>
        <fullName evidence="1">cDNA, FLJ92221</fullName>
    </submittedName>
</protein>
<reference evidence="1" key="1">
    <citation type="submission" date="2008-01" db="EMBL/GenBank/DDBJ databases">
        <title>NEDO functional analysis of protein and research application project.</title>
        <authorList>
            <person name="Wakamatsu A."/>
            <person name="Yamamoto J."/>
            <person name="Kimura K."/>
            <person name="Kaida T."/>
            <person name="Tsuchiya K."/>
            <person name="Iida Y."/>
            <person name="Takayama Y."/>
            <person name="Murakawa K."/>
            <person name="Kanehori K."/>
            <person name="Andoh T."/>
            <person name="Kagawa N."/>
            <person name="Sato R."/>
            <person name="Kawamura Y."/>
            <person name="Tanaka S."/>
            <person name="Kisu Y."/>
            <person name="Sugano S."/>
            <person name="Goshima N."/>
            <person name="Nomura N."/>
            <person name="Isogai T."/>
        </authorList>
    </citation>
    <scope>NUCLEOTIDE SEQUENCE</scope>
    <source>
        <tissue evidence="1">Thymus</tissue>
    </source>
</reference>